<feature type="short sequence motif" description="GXGXXG" evidence="3">
    <location>
        <begin position="131"/>
        <end position="136"/>
    </location>
</feature>
<evidence type="ECO:0000259" key="6">
    <source>
        <dbReference type="PROSITE" id="PS51635"/>
    </source>
</evidence>
<dbReference type="InterPro" id="IPR018247">
    <property type="entry name" value="EF_Hand_1_Ca_BS"/>
</dbReference>
<accession>A0A0L8G3H7</accession>
<dbReference type="GO" id="GO:0005509">
    <property type="term" value="F:calcium ion binding"/>
    <property type="evidence" value="ECO:0007669"/>
    <property type="project" value="InterPro"/>
</dbReference>
<dbReference type="InterPro" id="IPR002048">
    <property type="entry name" value="EF_hand_dom"/>
</dbReference>
<feature type="short sequence motif" description="GXSXG" evidence="3">
    <location>
        <begin position="160"/>
        <end position="164"/>
    </location>
</feature>
<dbReference type="SUPFAM" id="SSF47473">
    <property type="entry name" value="EF-hand"/>
    <property type="match status" value="1"/>
</dbReference>
<evidence type="ECO:0000256" key="1">
    <source>
        <dbReference type="ARBA" id="ARBA00022837"/>
    </source>
</evidence>
<feature type="domain" description="EF-hand" evidence="5">
    <location>
        <begin position="465"/>
        <end position="500"/>
    </location>
</feature>
<dbReference type="GO" id="GO:0016787">
    <property type="term" value="F:hydrolase activity"/>
    <property type="evidence" value="ECO:0007669"/>
    <property type="project" value="UniProtKB-UniRule"/>
</dbReference>
<keyword evidence="3" id="KW-0442">Lipid degradation</keyword>
<evidence type="ECO:0008006" key="8">
    <source>
        <dbReference type="Google" id="ProtNLM"/>
    </source>
</evidence>
<feature type="active site" description="Proton acceptor" evidence="3">
    <location>
        <position position="304"/>
    </location>
</feature>
<dbReference type="InterPro" id="IPR052580">
    <property type="entry name" value="Lipid_Hydrolase"/>
</dbReference>
<dbReference type="InterPro" id="IPR016035">
    <property type="entry name" value="Acyl_Trfase/lysoPLipase"/>
</dbReference>
<organism evidence="7">
    <name type="scientific">Octopus bimaculoides</name>
    <name type="common">California two-spotted octopus</name>
    <dbReference type="NCBI Taxonomy" id="37653"/>
    <lineage>
        <taxon>Eukaryota</taxon>
        <taxon>Metazoa</taxon>
        <taxon>Spiralia</taxon>
        <taxon>Lophotrochozoa</taxon>
        <taxon>Mollusca</taxon>
        <taxon>Cephalopoda</taxon>
        <taxon>Coleoidea</taxon>
        <taxon>Octopodiformes</taxon>
        <taxon>Octopoda</taxon>
        <taxon>Incirrata</taxon>
        <taxon>Octopodidae</taxon>
        <taxon>Octopus</taxon>
    </lineage>
</organism>
<evidence type="ECO:0000259" key="5">
    <source>
        <dbReference type="PROSITE" id="PS50222"/>
    </source>
</evidence>
<dbReference type="PROSITE" id="PS50222">
    <property type="entry name" value="EF_HAND_2"/>
    <property type="match status" value="1"/>
</dbReference>
<keyword evidence="3" id="KW-0378">Hydrolase</keyword>
<evidence type="ECO:0000256" key="3">
    <source>
        <dbReference type="PROSITE-ProRule" id="PRU01161"/>
    </source>
</evidence>
<dbReference type="AlphaFoldDB" id="A0A0L8G3H7"/>
<evidence type="ECO:0000256" key="2">
    <source>
        <dbReference type="ARBA" id="ARBA00023098"/>
    </source>
</evidence>
<reference evidence="7" key="1">
    <citation type="submission" date="2015-07" db="EMBL/GenBank/DDBJ databases">
        <title>MeaNS - Measles Nucleotide Surveillance Program.</title>
        <authorList>
            <person name="Tran T."/>
            <person name="Druce J."/>
        </authorList>
    </citation>
    <scope>NUCLEOTIDE SEQUENCE</scope>
    <source>
        <strain evidence="7">UCB-OBI-ISO-001</strain>
        <tissue evidence="7">Gonad</tissue>
    </source>
</reference>
<dbReference type="PROSITE" id="PS51635">
    <property type="entry name" value="PNPLA"/>
    <property type="match status" value="1"/>
</dbReference>
<protein>
    <recommendedName>
        <fullName evidence="8">EF-hand domain-containing protein</fullName>
    </recommendedName>
</protein>
<dbReference type="OrthoDB" id="412240at2759"/>
<keyword evidence="4" id="KW-0472">Membrane</keyword>
<dbReference type="STRING" id="37653.A0A0L8G3H7"/>
<dbReference type="InterPro" id="IPR002641">
    <property type="entry name" value="PNPLA_dom"/>
</dbReference>
<proteinExistence type="predicted"/>
<feature type="active site" description="Nucleophile" evidence="3">
    <location>
        <position position="162"/>
    </location>
</feature>
<keyword evidence="4" id="KW-1133">Transmembrane helix</keyword>
<dbReference type="PANTHER" id="PTHR46394:SF1">
    <property type="entry name" value="PNPLA DOMAIN-CONTAINING PROTEIN"/>
    <property type="match status" value="1"/>
</dbReference>
<evidence type="ECO:0000313" key="7">
    <source>
        <dbReference type="EMBL" id="KOF71409.1"/>
    </source>
</evidence>
<evidence type="ECO:0000256" key="4">
    <source>
        <dbReference type="SAM" id="Phobius"/>
    </source>
</evidence>
<feature type="short sequence motif" description="DGA/G" evidence="3">
    <location>
        <begin position="304"/>
        <end position="306"/>
    </location>
</feature>
<dbReference type="CDD" id="cd07207">
    <property type="entry name" value="Pat_ExoU_VipD_like"/>
    <property type="match status" value="1"/>
</dbReference>
<name>A0A0L8G3H7_OCTBM</name>
<gene>
    <name evidence="7" type="ORF">OCBIM_22001110mg</name>
</gene>
<dbReference type="EMBL" id="KQ424182">
    <property type="protein sequence ID" value="KOF71409.1"/>
    <property type="molecule type" value="Genomic_DNA"/>
</dbReference>
<feature type="transmembrane region" description="Helical" evidence="4">
    <location>
        <begin position="12"/>
        <end position="33"/>
    </location>
</feature>
<keyword evidence="2 3" id="KW-0443">Lipid metabolism</keyword>
<dbReference type="InterPro" id="IPR011992">
    <property type="entry name" value="EF-hand-dom_pair"/>
</dbReference>
<dbReference type="PANTHER" id="PTHR46394">
    <property type="entry name" value="ANNEXIN"/>
    <property type="match status" value="1"/>
</dbReference>
<feature type="domain" description="PNPLA" evidence="6">
    <location>
        <begin position="127"/>
        <end position="317"/>
    </location>
</feature>
<dbReference type="GO" id="GO:0016042">
    <property type="term" value="P:lipid catabolic process"/>
    <property type="evidence" value="ECO:0007669"/>
    <property type="project" value="UniProtKB-UniRule"/>
</dbReference>
<dbReference type="Pfam" id="PF01734">
    <property type="entry name" value="Patatin"/>
    <property type="match status" value="1"/>
</dbReference>
<sequence>MATSVTVRNVRMLIYNIEVVIIIIIVNVCFPYWHGLDSLTGAVQLRTAPGFNCLSWYGSYGWMPFLMPTQNMGNTVKCGSHSRWFKSEYNETLQQERIQFVDRSDVPDSGEVQLGTLIHYDYPFENLVFEGGGNKGIAYCGSLMVLEELGVLNNTKRLAGASAGAMVAALISVGVSSTELLDYLSQDIGKLMLDHKWGYLSLLPNLLKDYGWNPGKKIDEWFRKVFLEKTGNPNITFWEIYKHYGRELCVVVTNVNHMAVEYCHPKTTPHMPVRLAVRMSMSIPGIFSPPSYSANNGTKKHYVDGGLLCNYPIHCFDGWWLSMAPEDTFLNRLRPLDKLLQFFDKSVRFGTFNEKTIGFLLFSDDEPEIMRTHLEDRLKDNGCGTLPEYPETKLSKKRKENTSKKFQECTKHEEICNAFDKLVKAIAKHNPQHRRTIDMKMLTAALLDSELNYQDHILLFDKVVRSEHDIEYVFDYLDTNQNNEIEYQELVNFLETKGINVQSRFLGYFGRPVYDLQSYLSALTETMLTNTKRAFVQERDKHRTVGINTGYIDTRDFCLEDEDKQFLIRQGWNSTVAFFREYLNTHRGVLKKRRHHSICQVIPLASPDLL</sequence>
<keyword evidence="4" id="KW-0812">Transmembrane</keyword>
<dbReference type="SUPFAM" id="SSF52151">
    <property type="entry name" value="FabD/lysophospholipase-like"/>
    <property type="match status" value="1"/>
</dbReference>
<dbReference type="Gene3D" id="3.40.1090.10">
    <property type="entry name" value="Cytosolic phospholipase A2 catalytic domain"/>
    <property type="match status" value="2"/>
</dbReference>
<dbReference type="PROSITE" id="PS00018">
    <property type="entry name" value="EF_HAND_1"/>
    <property type="match status" value="1"/>
</dbReference>
<keyword evidence="1" id="KW-0106">Calcium</keyword>